<dbReference type="Proteomes" id="UP000759131">
    <property type="component" value="Unassembled WGS sequence"/>
</dbReference>
<organism evidence="1">
    <name type="scientific">Medioppia subpectinata</name>
    <dbReference type="NCBI Taxonomy" id="1979941"/>
    <lineage>
        <taxon>Eukaryota</taxon>
        <taxon>Metazoa</taxon>
        <taxon>Ecdysozoa</taxon>
        <taxon>Arthropoda</taxon>
        <taxon>Chelicerata</taxon>
        <taxon>Arachnida</taxon>
        <taxon>Acari</taxon>
        <taxon>Acariformes</taxon>
        <taxon>Sarcoptiformes</taxon>
        <taxon>Oribatida</taxon>
        <taxon>Brachypylina</taxon>
        <taxon>Oppioidea</taxon>
        <taxon>Oppiidae</taxon>
        <taxon>Medioppia</taxon>
    </lineage>
</organism>
<dbReference type="Pfam" id="PF10300">
    <property type="entry name" value="Iml2-TPR_39"/>
    <property type="match status" value="1"/>
</dbReference>
<dbReference type="PANTHER" id="PTHR31859:SF9">
    <property type="entry name" value="TETRATRICOPEPTIDE REPEAT PROTEIN 39B"/>
    <property type="match status" value="1"/>
</dbReference>
<dbReference type="InterPro" id="IPR019412">
    <property type="entry name" value="IML2/TPR_39"/>
</dbReference>
<dbReference type="EMBL" id="OC896373">
    <property type="protein sequence ID" value="CAD7648017.1"/>
    <property type="molecule type" value="Genomic_DNA"/>
</dbReference>
<feature type="non-terminal residue" evidence="1">
    <location>
        <position position="1"/>
    </location>
</feature>
<evidence type="ECO:0000313" key="1">
    <source>
        <dbReference type="EMBL" id="CAD7648017.1"/>
    </source>
</evidence>
<keyword evidence="2" id="KW-1185">Reference proteome</keyword>
<proteinExistence type="predicted"/>
<accession>A0A7R9LUB8</accession>
<dbReference type="OrthoDB" id="6421628at2759"/>
<evidence type="ECO:0000313" key="2">
    <source>
        <dbReference type="Proteomes" id="UP000759131"/>
    </source>
</evidence>
<gene>
    <name evidence="1" type="ORF">OSB1V03_LOCUS21717</name>
</gene>
<dbReference type="PANTHER" id="PTHR31859">
    <property type="entry name" value="TETRATRICOPEPTIDE REPEAT PROTEIN 39 FAMILY MEMBER"/>
    <property type="match status" value="1"/>
</dbReference>
<reference evidence="1" key="1">
    <citation type="submission" date="2020-11" db="EMBL/GenBank/DDBJ databases">
        <authorList>
            <person name="Tran Van P."/>
        </authorList>
    </citation>
    <scope>NUCLEOTIDE SEQUENCE</scope>
</reference>
<dbReference type="EMBL" id="CAJPIZ010041798">
    <property type="protein sequence ID" value="CAG2121771.1"/>
    <property type="molecule type" value="Genomic_DNA"/>
</dbReference>
<sequence>MYILNTRTEWQSETTRMHFESGVRMGIGTFNLMISHMPSKVLKLLEFVGFSGDRAQGFAELEQSTQMTDGLRCPLAALIMLVYQTYIEHIFGLGEGDLDCVENLLDYCLKSAFFLLFLGRLEQLRGNID</sequence>
<protein>
    <submittedName>
        <fullName evidence="1">Uncharacterized protein</fullName>
    </submittedName>
</protein>
<name>A0A7R9LUB8_9ACAR</name>
<dbReference type="AlphaFoldDB" id="A0A7R9LUB8"/>